<organism evidence="1 2">
    <name type="scientific">Gossypium darwinii</name>
    <name type="common">Darwin's cotton</name>
    <name type="synonym">Gossypium barbadense var. darwinii</name>
    <dbReference type="NCBI Taxonomy" id="34276"/>
    <lineage>
        <taxon>Eukaryota</taxon>
        <taxon>Viridiplantae</taxon>
        <taxon>Streptophyta</taxon>
        <taxon>Embryophyta</taxon>
        <taxon>Tracheophyta</taxon>
        <taxon>Spermatophyta</taxon>
        <taxon>Magnoliopsida</taxon>
        <taxon>eudicotyledons</taxon>
        <taxon>Gunneridae</taxon>
        <taxon>Pentapetalae</taxon>
        <taxon>rosids</taxon>
        <taxon>malvids</taxon>
        <taxon>Malvales</taxon>
        <taxon>Malvaceae</taxon>
        <taxon>Malvoideae</taxon>
        <taxon>Gossypium</taxon>
    </lineage>
</organism>
<dbReference type="Proteomes" id="UP000323506">
    <property type="component" value="Chromosome D12"/>
</dbReference>
<evidence type="ECO:0000313" key="2">
    <source>
        <dbReference type="Proteomes" id="UP000323506"/>
    </source>
</evidence>
<dbReference type="EMBL" id="CM017712">
    <property type="protein sequence ID" value="TYG40253.1"/>
    <property type="molecule type" value="Genomic_DNA"/>
</dbReference>
<gene>
    <name evidence="1" type="ORF">ES288_D12G078400v1</name>
</gene>
<reference evidence="1 2" key="1">
    <citation type="submission" date="2019-06" db="EMBL/GenBank/DDBJ databases">
        <title>WGS assembly of Gossypium darwinii.</title>
        <authorList>
            <person name="Chen Z.J."/>
            <person name="Sreedasyam A."/>
            <person name="Ando A."/>
            <person name="Song Q."/>
            <person name="De L."/>
            <person name="Hulse-Kemp A."/>
            <person name="Ding M."/>
            <person name="Ye W."/>
            <person name="Kirkbride R."/>
            <person name="Jenkins J."/>
            <person name="Plott C."/>
            <person name="Lovell J."/>
            <person name="Lin Y.-M."/>
            <person name="Vaughn R."/>
            <person name="Liu B."/>
            <person name="Li W."/>
            <person name="Simpson S."/>
            <person name="Scheffler B."/>
            <person name="Saski C."/>
            <person name="Grover C."/>
            <person name="Hu G."/>
            <person name="Conover J."/>
            <person name="Carlson J."/>
            <person name="Shu S."/>
            <person name="Boston L."/>
            <person name="Williams M."/>
            <person name="Peterson D."/>
            <person name="Mcgee K."/>
            <person name="Jones D."/>
            <person name="Wendel J."/>
            <person name="Stelly D."/>
            <person name="Grimwood J."/>
            <person name="Schmutz J."/>
        </authorList>
    </citation>
    <scope>NUCLEOTIDE SEQUENCE [LARGE SCALE GENOMIC DNA]</scope>
    <source>
        <strain evidence="1">1808015.09</strain>
    </source>
</reference>
<accession>A0A5D2A714</accession>
<dbReference type="AlphaFoldDB" id="A0A5D2A714"/>
<proteinExistence type="predicted"/>
<sequence>MNTPKKIELLCHFKITPLPSPFHRFRPISDRPQRRLNVCRCVREGLNVRATTWAVERLLRQRRLLLTA</sequence>
<name>A0A5D2A714_GOSDA</name>
<protein>
    <submittedName>
        <fullName evidence="1">Uncharacterized protein</fullName>
    </submittedName>
</protein>
<evidence type="ECO:0000313" key="1">
    <source>
        <dbReference type="EMBL" id="TYG40253.1"/>
    </source>
</evidence>
<keyword evidence="2" id="KW-1185">Reference proteome</keyword>